<gene>
    <name evidence="2" type="ORF">C1H71_17950</name>
</gene>
<keyword evidence="3" id="KW-1185">Reference proteome</keyword>
<reference evidence="2 3" key="1">
    <citation type="submission" date="2018-01" db="EMBL/GenBank/DDBJ databases">
        <title>Genome sequence of Iodobacter sp. strain PCH194 isolated from Indian Trans-Himalaya.</title>
        <authorList>
            <person name="Kumar V."/>
            <person name="Thakur V."/>
            <person name="Kumar S."/>
            <person name="Singh D."/>
        </authorList>
    </citation>
    <scope>NUCLEOTIDE SEQUENCE [LARGE SCALE GENOMIC DNA]</scope>
    <source>
        <strain evidence="2 3">PCH194</strain>
    </source>
</reference>
<dbReference type="AlphaFoldDB" id="A0A7G3GCB6"/>
<evidence type="ECO:0000256" key="1">
    <source>
        <dbReference type="SAM" id="Phobius"/>
    </source>
</evidence>
<dbReference type="KEGG" id="ifl:C1H71_17950"/>
<dbReference type="Proteomes" id="UP000515917">
    <property type="component" value="Chromosome"/>
</dbReference>
<accession>A0A7G3GCB6</accession>
<keyword evidence="1" id="KW-1133">Transmembrane helix</keyword>
<feature type="transmembrane region" description="Helical" evidence="1">
    <location>
        <begin position="155"/>
        <end position="175"/>
    </location>
</feature>
<evidence type="ECO:0000313" key="2">
    <source>
        <dbReference type="EMBL" id="QBC45230.1"/>
    </source>
</evidence>
<proteinExistence type="predicted"/>
<protein>
    <submittedName>
        <fullName evidence="2">Uncharacterized protein</fullName>
    </submittedName>
</protein>
<keyword evidence="1" id="KW-0812">Transmembrane</keyword>
<dbReference type="EMBL" id="CP025781">
    <property type="protein sequence ID" value="QBC45230.1"/>
    <property type="molecule type" value="Genomic_DNA"/>
</dbReference>
<keyword evidence="1" id="KW-0472">Membrane</keyword>
<dbReference type="RefSeq" id="WP_130107737.1">
    <property type="nucleotide sequence ID" value="NZ_CP025781.1"/>
</dbReference>
<organism evidence="2 3">
    <name type="scientific">Iodobacter fluviatilis</name>
    <dbReference type="NCBI Taxonomy" id="537"/>
    <lineage>
        <taxon>Bacteria</taxon>
        <taxon>Pseudomonadati</taxon>
        <taxon>Pseudomonadota</taxon>
        <taxon>Betaproteobacteria</taxon>
        <taxon>Neisseriales</taxon>
        <taxon>Chitinibacteraceae</taxon>
        <taxon>Iodobacter</taxon>
    </lineage>
</organism>
<sequence>MNIDFEAFAKLLAPVLTLLVGAVVKHFTEGRAKVISFIGHVSSFTIQDAQKTQVYTHSVIVRNAGRRPATNVRLGHHALPPNVRVEPQVQYSIERNPDGAAEIVFPTLVPKEQVTISYLYYPPLTWNQVNAYAKSDEGFAKVISVIPMVQPPREVIWVFWALAFVGASFLTYWLVKLVAVVI</sequence>
<evidence type="ECO:0000313" key="3">
    <source>
        <dbReference type="Proteomes" id="UP000515917"/>
    </source>
</evidence>
<name>A0A7G3GCB6_9NEIS</name>